<dbReference type="InterPro" id="IPR043128">
    <property type="entry name" value="Rev_trsase/Diguanyl_cyclase"/>
</dbReference>
<evidence type="ECO:0000313" key="2">
    <source>
        <dbReference type="EMBL" id="KAB0790590.1"/>
    </source>
</evidence>
<sequence>EIDKQTSKKLTQIHSDYINSIESVREQFPNIFEQKVGCVPNVVIKLALRDNVKPVYTRERSVAYALRDKVSHELEMLESAGIISKCDVSDWGSPLVVVQKPQGGVRLCVDYKVAVNDSLVNVNYPIKRVDEVLNSLRDSSYFCRLDLYKAYLHLRVDKDSSVIQTMSTHQGTYHVNRLSFGIKTAPAEFNRVIDQILRDCPKTTSYFDDIIVH</sequence>
<dbReference type="InterPro" id="IPR050951">
    <property type="entry name" value="Retrovirus_Pol_polyprotein"/>
</dbReference>
<keyword evidence="3" id="KW-1185">Reference proteome</keyword>
<proteinExistence type="predicted"/>
<evidence type="ECO:0000259" key="1">
    <source>
        <dbReference type="Pfam" id="PF00078"/>
    </source>
</evidence>
<dbReference type="InParanoid" id="A0A5N3ZZU4"/>
<comment type="caution">
    <text evidence="2">The sequence shown here is derived from an EMBL/GenBank/DDBJ whole genome shotgun (WGS) entry which is preliminary data.</text>
</comment>
<dbReference type="GO" id="GO:0071897">
    <property type="term" value="P:DNA biosynthetic process"/>
    <property type="evidence" value="ECO:0007669"/>
    <property type="project" value="UniProtKB-ARBA"/>
</dbReference>
<gene>
    <name evidence="2" type="ORF">PPYR_15003</name>
</gene>
<protein>
    <recommendedName>
        <fullName evidence="1">Reverse transcriptase domain-containing protein</fullName>
    </recommendedName>
</protein>
<accession>A0A5N3ZZU4</accession>
<dbReference type="InterPro" id="IPR000477">
    <property type="entry name" value="RT_dom"/>
</dbReference>
<feature type="non-terminal residue" evidence="2">
    <location>
        <position position="213"/>
    </location>
</feature>
<dbReference type="SUPFAM" id="SSF56672">
    <property type="entry name" value="DNA/RNA polymerases"/>
    <property type="match status" value="1"/>
</dbReference>
<dbReference type="AlphaFoldDB" id="A0A5N3ZZU4"/>
<feature type="non-terminal residue" evidence="2">
    <location>
        <position position="1"/>
    </location>
</feature>
<organism evidence="2 3">
    <name type="scientific">Photinus pyralis</name>
    <name type="common">Common eastern firefly</name>
    <name type="synonym">Lampyris pyralis</name>
    <dbReference type="NCBI Taxonomy" id="7054"/>
    <lineage>
        <taxon>Eukaryota</taxon>
        <taxon>Metazoa</taxon>
        <taxon>Ecdysozoa</taxon>
        <taxon>Arthropoda</taxon>
        <taxon>Hexapoda</taxon>
        <taxon>Insecta</taxon>
        <taxon>Pterygota</taxon>
        <taxon>Neoptera</taxon>
        <taxon>Endopterygota</taxon>
        <taxon>Coleoptera</taxon>
        <taxon>Polyphaga</taxon>
        <taxon>Elateriformia</taxon>
        <taxon>Elateroidea</taxon>
        <taxon>Lampyridae</taxon>
        <taxon>Lampyrinae</taxon>
        <taxon>Photinus</taxon>
    </lineage>
</organism>
<dbReference type="PANTHER" id="PTHR37984:SF5">
    <property type="entry name" value="PROTEIN NYNRIN-LIKE"/>
    <property type="match status" value="1"/>
</dbReference>
<dbReference type="PANTHER" id="PTHR37984">
    <property type="entry name" value="PROTEIN CBG26694"/>
    <property type="match status" value="1"/>
</dbReference>
<reference evidence="2 3" key="1">
    <citation type="journal article" date="2018" name="Elife">
        <title>Firefly genomes illuminate parallel origins of bioluminescence in beetles.</title>
        <authorList>
            <person name="Fallon T.R."/>
            <person name="Lower S.E."/>
            <person name="Chang C.H."/>
            <person name="Bessho-Uehara M."/>
            <person name="Martin G.J."/>
            <person name="Bewick A.J."/>
            <person name="Behringer M."/>
            <person name="Debat H.J."/>
            <person name="Wong I."/>
            <person name="Day J.C."/>
            <person name="Suvorov A."/>
            <person name="Silva C.J."/>
            <person name="Stanger-Hall K.F."/>
            <person name="Hall D.W."/>
            <person name="Schmitz R.J."/>
            <person name="Nelson D.R."/>
            <person name="Lewis S.M."/>
            <person name="Shigenobu S."/>
            <person name="Bybee S.M."/>
            <person name="Larracuente A.M."/>
            <person name="Oba Y."/>
            <person name="Weng J.K."/>
        </authorList>
    </citation>
    <scope>NUCLEOTIDE SEQUENCE [LARGE SCALE GENOMIC DNA]</scope>
    <source>
        <strain evidence="2">1611_PpyrPB1</strain>
        <tissue evidence="2">Whole body</tissue>
    </source>
</reference>
<dbReference type="InterPro" id="IPR043502">
    <property type="entry name" value="DNA/RNA_pol_sf"/>
</dbReference>
<dbReference type="Proteomes" id="UP000327044">
    <property type="component" value="Unassembled WGS sequence"/>
</dbReference>
<dbReference type="CDD" id="cd01647">
    <property type="entry name" value="RT_LTR"/>
    <property type="match status" value="1"/>
</dbReference>
<dbReference type="Pfam" id="PF00078">
    <property type="entry name" value="RVT_1"/>
    <property type="match status" value="1"/>
</dbReference>
<dbReference type="Gene3D" id="3.30.70.270">
    <property type="match status" value="1"/>
</dbReference>
<dbReference type="EMBL" id="VVIM01001074">
    <property type="protein sequence ID" value="KAB0790590.1"/>
    <property type="molecule type" value="Genomic_DNA"/>
</dbReference>
<dbReference type="Gene3D" id="3.10.10.10">
    <property type="entry name" value="HIV Type 1 Reverse Transcriptase, subunit A, domain 1"/>
    <property type="match status" value="1"/>
</dbReference>
<feature type="domain" description="Reverse transcriptase" evidence="1">
    <location>
        <begin position="98"/>
        <end position="212"/>
    </location>
</feature>
<name>A0A5N3ZZU4_PHOPY</name>
<evidence type="ECO:0000313" key="3">
    <source>
        <dbReference type="Proteomes" id="UP000327044"/>
    </source>
</evidence>